<proteinExistence type="predicted"/>
<organism evidence="1">
    <name type="scientific">Bosea sp. NBC_00436</name>
    <dbReference type="NCBI Taxonomy" id="2969620"/>
    <lineage>
        <taxon>Bacteria</taxon>
        <taxon>Pseudomonadati</taxon>
        <taxon>Pseudomonadota</taxon>
        <taxon>Alphaproteobacteria</taxon>
        <taxon>Hyphomicrobiales</taxon>
        <taxon>Boseaceae</taxon>
        <taxon>Bosea</taxon>
    </lineage>
</organism>
<dbReference type="AlphaFoldDB" id="A0A9E8CR97"/>
<protein>
    <submittedName>
        <fullName evidence="1">Uncharacterized protein</fullName>
    </submittedName>
</protein>
<name>A0A9E8CR97_9HYPH</name>
<accession>A0A9E8CR97</accession>
<evidence type="ECO:0000313" key="1">
    <source>
        <dbReference type="EMBL" id="UZF89024.1"/>
    </source>
</evidence>
<reference evidence="1" key="1">
    <citation type="submission" date="2022-08" db="EMBL/GenBank/DDBJ databases">
        <title>Complete Genome Sequences of 2 Bosea sp. soil isolates.</title>
        <authorList>
            <person name="Alvarez Arevalo M."/>
            <person name="Sterndorff E.B."/>
            <person name="Faurdal D."/>
            <person name="Joergensen T.S."/>
            <person name="Weber T."/>
        </authorList>
    </citation>
    <scope>NUCLEOTIDE SEQUENCE</scope>
    <source>
        <strain evidence="1">NBC_00436</strain>
    </source>
</reference>
<dbReference type="EMBL" id="CP102774">
    <property type="protein sequence ID" value="UZF89024.1"/>
    <property type="molecule type" value="Genomic_DNA"/>
</dbReference>
<sequence>MFIVLPNVDDAPKQDAVGCLVHGIGELAFEADRGVGEDRNTREAVPPFAKLKSVRARIVRRQMI</sequence>
<gene>
    <name evidence="1" type="ORF">NWE54_09670</name>
</gene>